<evidence type="ECO:0000256" key="13">
    <source>
        <dbReference type="ARBA" id="ARBA00033439"/>
    </source>
</evidence>
<keyword evidence="5" id="KW-0493">Microtubule</keyword>
<proteinExistence type="inferred from homology"/>
<dbReference type="FunFam" id="3.20.180.20:FF:000002">
    <property type="entry name" value="Cytoplasmic dynein heavy chain 1"/>
    <property type="match status" value="1"/>
</dbReference>
<name>A0A4T0X567_9ASCO</name>
<evidence type="ECO:0000256" key="1">
    <source>
        <dbReference type="ARBA" id="ARBA00004245"/>
    </source>
</evidence>
<accession>A0A4T0X567</accession>
<dbReference type="Proteomes" id="UP000307173">
    <property type="component" value="Unassembled WGS sequence"/>
</dbReference>
<dbReference type="PANTHER" id="PTHR45703:SF36">
    <property type="entry name" value="DYNEIN HEAVY CHAIN, CYTOPLASMIC"/>
    <property type="match status" value="1"/>
</dbReference>
<evidence type="ECO:0000256" key="12">
    <source>
        <dbReference type="ARBA" id="ARBA00023212"/>
    </source>
</evidence>
<dbReference type="PANTHER" id="PTHR45703">
    <property type="entry name" value="DYNEIN HEAVY CHAIN"/>
    <property type="match status" value="1"/>
</dbReference>
<dbReference type="FunFam" id="3.40.50.300:FF:000996">
    <property type="entry name" value="Cytoplasmic dynein heavy chain"/>
    <property type="match status" value="1"/>
</dbReference>
<dbReference type="Gene3D" id="1.10.8.720">
    <property type="entry name" value="Region D6 of dynein motor"/>
    <property type="match status" value="1"/>
</dbReference>
<dbReference type="InterPro" id="IPR027417">
    <property type="entry name" value="P-loop_NTPase"/>
</dbReference>
<dbReference type="Pfam" id="PF12780">
    <property type="entry name" value="AAA_8"/>
    <property type="match status" value="1"/>
</dbReference>
<evidence type="ECO:0000313" key="16">
    <source>
        <dbReference type="EMBL" id="TID30616.1"/>
    </source>
</evidence>
<dbReference type="InterPro" id="IPR024743">
    <property type="entry name" value="Dynein_HC_stalk"/>
</dbReference>
<evidence type="ECO:0000256" key="10">
    <source>
        <dbReference type="ARBA" id="ARBA00023054"/>
    </source>
</evidence>
<dbReference type="GO" id="GO:0005868">
    <property type="term" value="C:cytoplasmic dynein complex"/>
    <property type="evidence" value="ECO:0007669"/>
    <property type="project" value="UniProtKB-ARBA"/>
</dbReference>
<dbReference type="InterPro" id="IPR004273">
    <property type="entry name" value="Dynein_heavy_D6_P-loop"/>
</dbReference>
<dbReference type="SUPFAM" id="SSF52540">
    <property type="entry name" value="P-loop containing nucleoside triphosphate hydrolases"/>
    <property type="match status" value="4"/>
</dbReference>
<dbReference type="GO" id="GO:0045505">
    <property type="term" value="F:dynein intermediate chain binding"/>
    <property type="evidence" value="ECO:0007669"/>
    <property type="project" value="InterPro"/>
</dbReference>
<dbReference type="InterPro" id="IPR042219">
    <property type="entry name" value="AAA_lid_11_sf"/>
</dbReference>
<dbReference type="InterPro" id="IPR042228">
    <property type="entry name" value="Dynein_linker_3"/>
</dbReference>
<evidence type="ECO:0000256" key="5">
    <source>
        <dbReference type="ARBA" id="ARBA00022701"/>
    </source>
</evidence>
<dbReference type="Gene3D" id="3.20.180.20">
    <property type="entry name" value="Dynein heavy chain, N-terminal domain 2"/>
    <property type="match status" value="1"/>
</dbReference>
<dbReference type="InterPro" id="IPR043157">
    <property type="entry name" value="Dynein_AAA1S"/>
</dbReference>
<dbReference type="Gene3D" id="1.10.287.2620">
    <property type="match status" value="1"/>
</dbReference>
<dbReference type="Gene3D" id="6.10.140.1060">
    <property type="match status" value="1"/>
</dbReference>
<evidence type="ECO:0000256" key="9">
    <source>
        <dbReference type="ARBA" id="ARBA00023017"/>
    </source>
</evidence>
<dbReference type="Gene3D" id="3.40.50.300">
    <property type="entry name" value="P-loop containing nucleotide triphosphate hydrolases"/>
    <property type="match status" value="5"/>
</dbReference>
<dbReference type="STRING" id="52247.A0A4T0X567"/>
<dbReference type="GO" id="GO:0005938">
    <property type="term" value="C:cell cortex"/>
    <property type="evidence" value="ECO:0007669"/>
    <property type="project" value="UniProtKB-ARBA"/>
</dbReference>
<dbReference type="EMBL" id="SELW01000129">
    <property type="protein sequence ID" value="TID30616.1"/>
    <property type="molecule type" value="Genomic_DNA"/>
</dbReference>
<dbReference type="InterPro" id="IPR003593">
    <property type="entry name" value="AAA+_ATPase"/>
</dbReference>
<feature type="domain" description="AAA+ ATPase" evidence="15">
    <location>
        <begin position="2773"/>
        <end position="2939"/>
    </location>
</feature>
<dbReference type="InterPro" id="IPR041658">
    <property type="entry name" value="AAA_lid_11"/>
</dbReference>
<dbReference type="CDD" id="cd00009">
    <property type="entry name" value="AAA"/>
    <property type="match status" value="2"/>
</dbReference>
<protein>
    <recommendedName>
        <fullName evidence="3">Dynein heavy chain, cytoplasmic</fullName>
    </recommendedName>
    <alternativeName>
        <fullName evidence="13">Dynein heavy chain, cytosolic</fullName>
    </alternativeName>
</protein>
<keyword evidence="8" id="KW-0067">ATP-binding</keyword>
<evidence type="ECO:0000256" key="11">
    <source>
        <dbReference type="ARBA" id="ARBA00023175"/>
    </source>
</evidence>
<keyword evidence="10 14" id="KW-0175">Coiled coil</keyword>
<dbReference type="Gene3D" id="1.20.920.20">
    <property type="match status" value="1"/>
</dbReference>
<dbReference type="GO" id="GO:0000070">
    <property type="term" value="P:mitotic sister chromatid segregation"/>
    <property type="evidence" value="ECO:0007669"/>
    <property type="project" value="UniProtKB-ARBA"/>
</dbReference>
<dbReference type="InterPro" id="IPR035699">
    <property type="entry name" value="AAA_6"/>
</dbReference>
<organism evidence="16 17">
    <name type="scientific">Pichia inconspicua</name>
    <dbReference type="NCBI Taxonomy" id="52247"/>
    <lineage>
        <taxon>Eukaryota</taxon>
        <taxon>Fungi</taxon>
        <taxon>Dikarya</taxon>
        <taxon>Ascomycota</taxon>
        <taxon>Saccharomycotina</taxon>
        <taxon>Pichiomycetes</taxon>
        <taxon>Pichiales</taxon>
        <taxon>Pichiaceae</taxon>
        <taxon>Pichia</taxon>
    </lineage>
</organism>
<keyword evidence="11" id="KW-0505">Motor protein</keyword>
<keyword evidence="4" id="KW-0963">Cytoplasm</keyword>
<sequence length="4049" mass="465246">MLEAVVDLKYATNRLLKIIRNYADIYSEGKDLNYDIKDLHLFIKERNVLALYLFHLDGKNFLSIDSTNKGILSSAKRIFIFLKANDDVISIDDLLETLTVISLPTNDINPDKISIQNLATMISSGIGSYFDVLQKQGVFEMFSQSMLESIKMKISKLNSDILTLENNVQVPSLFSMLPSDVQNELTASSNFESIQDIEIINQLQKSVNEWIRNVNFVINQEESQPLNNIADEIVFWSTRKMILANIKTQIESSEVSSLVQVLQNYKRTHTAIALTSTTSLKSALRKASVYNDFLINLHEDSISTAKTLSELQDAVETWFGHFKKIKSLKYSPQRAIQLLQLIIKDFESKVIEILTQINLIQIESTKFDSILNSFNTQMIMIDSDVRASVNLIREELRKQNNLFVPLKVEFPEHIKVTLDSLKELRNMNEDIRLTLFDLLATDSSLKDLPSFKEIEAEVQSANEWLESSNLRRIFIVPDSVDSIKATYHKKITQIEEKLANTFRILWNAFKNDPDVLFSNFQKFSVILTKPHIRLLLQDFISILINSVEQDIIQLDLQCQVSSEIENILCIKGLPIFSSKMYLLQEVVLSVQNLTAHLNAILSEEWASYPEGKMFSVKLNNILGGIKIDTFVAEWVQDTSQGLKTFNFDVPLLNYVSTPDIEEKYHFSNISNDIQIWREIGCLEQLCVKIPGSIKTYAKRLELLYLRSISTQESLDHFYESLKSMLNLKMFQLLVTDKRDKILQILHQLKTYSWIDVLHEEELCSIPDGTPVLNLLTRFMDSVFEFSNDISFLFAIQRDFLDILAELRHCSYDEVAISTVVSRLQSCIENVSHREYSNHSNFLNSINKSMFDILSYKCCSELDKYCEASSSMEYQKTHLLQLENTSLTVSPDLNETKEMYVNMLNRIVLIASCQQPINIMKLSLKAEYKYHANFSDVTLHKVYQKSINYILMNFDMTTEFFQSWKRLEILWRVDLRGLEAKTEDRLSKWLKIYDNMTKLRQVFNSAQNFRTFGPFEIEYQHIQYLAFNQFNGFEKRFADQFSKLFKVQLRLYVEKLKHLRVSCERTPLDFESGDVISSICNLYDCKTFMDEKKSMINDLMRSYEILINYPPFIKDEFTDYELLQEELRLIDDFVKMSLSYFEANMDLVATLVTSQKNVLDEKLKSAKLAWKEEKPMHNTSVHSALIILEKYSSIFNELSDIVYKIKKVSIMTKTPYKTELSIELKELRDLKSTWKLVSEVQDSVSNIRQQEWRNCSLDEVKKALEDEIIKYSAAPNEKKDFPALRDTIQDIRNMLKEHPLWITIANANLDDSHWMEICETLSLNFSPSTLTVGDIADLNLLVNEKLIRSIISKAHSEKLIAKTISEIELFWGSKQPEVYVQAAGIELLTGWEPLLAKIEEDLGTLDSVTASAHVKKFNNKVRLLYSKLQHLSLTLTIVYEIQKNWVYLLGVFDNKDELAKLMPLEVTRFESVSNEIQVLISSVIKGSSILGMIDIPEIDVTTKRIHDFLTLIKSSLIGYLDQQRQKFPRFYFVGNDDLLELMGNPVDICVINKHIKKLYAGIMKVTYNERTMLITSVISSEGEVVELDRPVSLAQNCELLSWIFSLENSLKSALMTQVVNLSKLIKNSSFNFDTHRLFQLINEFSDDAIFISFQGFWTTEIENDILQSNYGDSVQKLSKLLNTLIEITKMELTPVVRLKVENLIVETINKADVLHQLKINGPETLDNPIWFLEQKFYFSFDSSSTYLDIEIVQGTYSTSYGFEYLGVLRKLAYTPLMKSTYSVLTEAVQQGLGGLLLGPAGTGKTESVKHLGHSFGRLVVVFCCDETFDYEAVSRIMTGIANMGGWGCFDEFNRLTSDVLSGITTQIERIQNELAASIECNLGADHTSMVHRNTGLFLTNNPSYDGRSTLPDNLKSRFLSFNLIVPDLKIIANVVFASQGFLKPETLANDLVTFFSNMQAECTRQNHYDFGLRALKSVVIHCGKLNRQYNDQTISENDILCQGLVDVILPRLTLNDEYVFDDELKKLKEEITSLHDSGTFGTEILAVAKERNLMPTKEWLFKAEQFFQITNLNQGTIVVGEASVGKSTMISCAIEAISRLRQAQNEVHTLDAKILPKQAIFGELDYATREWKDGILCSILRHSNEGNINKQIWIIFDGDIDPSWVENLNSLLDDNKILTLPNGERIPMKENVRLIFEIENLLHTTPATISRCGIVLLNKSYYSNFGILRKLMLDVKGFNFPDEDLINRKLIVLGYSADDLKSSMLNSVFGVLDENTLSGLHKLTYQFKHVINTSFSKAIRNFKVLVCSSLLTLVSYIKNEKGFDLNNIHIYFEKSLPLCLIWSFASEFSFEDRVVFASKMLEFPKIKAVCGEMLPTELIYSRVLLPDLKYSSFIHELQPVAIQPQMVLSSNSIVPTIDTIAYENVLFSVLGQSAPLILCGPPGSGKTMLLLKLIRESPRFELLNLNFSKETTITSLIRAIEQSCCYRKSTEGYILNPKIPGKSLVFFCDELNLPKSDKYGTQKVIQFLRQIIAQKGFWHPVDRLWVNLQNIQFVGACNPVSTFGRINMTERFTNLCFTIMIDYPSPDSLKTIYQTYCQGVLKMIPDLVDYYESLCNAVIDVYLKYKDHFSSSDRPHYICSPRELTRWIRGIYVGLKSKVTMSLEALVRLWAYEGLRLFSDRLITQTEKSWVFSTLVQASKAYFPNIDTNTAFRTPILFSDWLSLDYQSIDEIHLREFVRKRFNVFTQEETNLEIVLYDELLDHLLRIDRIFKNVQGHMILVGPNGSGKTTLAKFVSWMNGINVYQLNVKRDYTLSDFDTCLKDILMLAAVKGEKTCFIIDESTILENSFLEKMNTLLANAEVPGLYDEDEFDELMNLCHKNAQFEGVVLNSKDETYQWFIERTAKNLHIIFTMSDPYSSNLKPFIASSALFNRCVINWMGTWSEDSIKTVSMELTKQLPLDHSEFKITTEEGNNIGFRKIVIDILVQAHQAAEQVFNSPLAPSQVICLIKTFKCLFVEKETDLSTLNSHIHKGLDHLKETFLKVKRLEKVLNEKEIELKSEDEKARNLLDKMITDQNESERKQDMSIKMQELFAEQEEAIIKRRQTVMCELQEVEELIQEAQRGVLNIKKQHLTELRSMHNPPETIKLILESICVMLGFEVTTWRDVQHVIRQDDFITSIINFNSEEQVTREMIKYMTVTYLSRDNFNYEAANRASKACGPLLMWVKAQLKFSSIVVKVKPLKNELKKLENDLLDTKAKLIAINSMIDDLKEEIETYKTQYSETIRIKENIRIEMENVSTKLNRSVKLMRSLKSEQQRWEMNVREYEDHKQWLIGDSILLAAFTTYCGFLLPLERKQVMSIWKEILKKNGIRFDPSISWLHMPGIVTVDAIIKWQKLGLPHDEQFVGNTAILTSQFKTRFSYIIDPSNTFLNFLVKLIEPKQIVVSSFLDPELHKKLENCLKFGGTIVIQDGEHYDPILNRLIAKDCYTLGVGRMVVRLGDKEIDMSPEFQLYITTKDPNVNIPPFVFGRIDVINYTYTTESLINEALNIALKMRNPEVDAKRLELVNTINDWKIQLRNNETELLRLLSASEDTILDNDELLTQLENLKEKSVSLEQQMIESNKMMQEYSNMRDVYAPLGETYAKVQKVVNNLEKIQNFYLFPVNYIREIYISCFKNHPTFSVEDLQKEFVVSVFKKTAVSLLLKDRMVLHRALNQIVSIGDVTEMDIDDTILENYCIIMRSGVGQDLTMKVKELASSVGVGVDNFALGARDGHTTASKIVKNAVVKSLWIVIENIETSSEFLDIVADLLQFIETEERHSDFKLIMTCGIDSKIPPLIVKSCKQILMDRELSLRRCMREQMIAESSSMNINNFVNVKPKEVLKVIFSVVWLYALIVSRLRYVGYGFMKKYEINEHDLRNAAKFVMKCFEGHIATMDISSELLDTIGIVVSRLIFGGKIEEASDVAVVEECAAKLLNTDLFTKGVDMLCLCGYDELIGPVGYNSIEYVRWIEELPDPEPVEWLGLPSEAIDAVKVDEVEIDDMSRSLLEDV</sequence>
<dbReference type="InterPro" id="IPR035706">
    <property type="entry name" value="AAA_9"/>
</dbReference>
<dbReference type="Gene3D" id="1.20.58.1120">
    <property type="match status" value="1"/>
</dbReference>
<keyword evidence="12" id="KW-0206">Cytoskeleton</keyword>
<feature type="coiled-coil region" evidence="14">
    <location>
        <begin position="3036"/>
        <end position="3070"/>
    </location>
</feature>
<comment type="subcellular location">
    <subcellularLocation>
        <location evidence="1">Cytoplasm</location>
        <location evidence="1">Cytoskeleton</location>
    </subcellularLocation>
</comment>
<gene>
    <name evidence="16" type="ORF">CANINC_000771</name>
</gene>
<dbReference type="Pfam" id="PF08393">
    <property type="entry name" value="DHC_N2"/>
    <property type="match status" value="1"/>
</dbReference>
<keyword evidence="6" id="KW-0677">Repeat</keyword>
<dbReference type="Pfam" id="PF03028">
    <property type="entry name" value="Dynein_heavy"/>
    <property type="match status" value="1"/>
</dbReference>
<dbReference type="Gene3D" id="1.10.472.130">
    <property type="match status" value="1"/>
</dbReference>
<reference evidence="16 17" key="1">
    <citation type="journal article" date="2019" name="Front. Genet.">
        <title>Whole-Genome Sequencing of the Opportunistic Yeast Pathogen Candida inconspicua Uncovers Its Hybrid Origin.</title>
        <authorList>
            <person name="Mixao V."/>
            <person name="Hansen A.P."/>
            <person name="Saus E."/>
            <person name="Boekhout T."/>
            <person name="Lass-Florl C."/>
            <person name="Gabaldon T."/>
        </authorList>
    </citation>
    <scope>NUCLEOTIDE SEQUENCE [LARGE SCALE GENOMIC DNA]</scope>
    <source>
        <strain evidence="16 17">CBS 180</strain>
    </source>
</reference>
<dbReference type="Pfam" id="PF08385">
    <property type="entry name" value="DHC_N1"/>
    <property type="match status" value="1"/>
</dbReference>
<dbReference type="GO" id="GO:1902850">
    <property type="term" value="P:microtubule cytoskeleton organization involved in mitosis"/>
    <property type="evidence" value="ECO:0007669"/>
    <property type="project" value="UniProtKB-ARBA"/>
</dbReference>
<evidence type="ECO:0000256" key="14">
    <source>
        <dbReference type="SAM" id="Coils"/>
    </source>
</evidence>
<evidence type="ECO:0000256" key="6">
    <source>
        <dbReference type="ARBA" id="ARBA00022737"/>
    </source>
</evidence>
<dbReference type="InterPro" id="IPR054354">
    <property type="entry name" value="DYNC2H1-like_lid"/>
</dbReference>
<dbReference type="Pfam" id="PF18198">
    <property type="entry name" value="AAA_lid_11"/>
    <property type="match status" value="1"/>
</dbReference>
<dbReference type="Gene3D" id="1.10.8.710">
    <property type="match status" value="1"/>
</dbReference>
<dbReference type="SMART" id="SM00382">
    <property type="entry name" value="AAA"/>
    <property type="match status" value="3"/>
</dbReference>
<feature type="domain" description="AAA+ ATPase" evidence="15">
    <location>
        <begin position="1789"/>
        <end position="1928"/>
    </location>
</feature>
<keyword evidence="9" id="KW-0243">Dynein</keyword>
<dbReference type="Pfam" id="PF12777">
    <property type="entry name" value="MT"/>
    <property type="match status" value="1"/>
</dbReference>
<dbReference type="InterPro" id="IPR026983">
    <property type="entry name" value="DHC"/>
</dbReference>
<comment type="caution">
    <text evidence="16">The sequence shown here is derived from an EMBL/GenBank/DDBJ whole genome shotgun (WGS) entry which is preliminary data.</text>
</comment>
<dbReference type="GO" id="GO:0005816">
    <property type="term" value="C:spindle pole body"/>
    <property type="evidence" value="ECO:0007669"/>
    <property type="project" value="UniProtKB-ARBA"/>
</dbReference>
<feature type="coiled-coil region" evidence="14">
    <location>
        <begin position="3238"/>
        <end position="3328"/>
    </location>
</feature>
<evidence type="ECO:0000256" key="7">
    <source>
        <dbReference type="ARBA" id="ARBA00022741"/>
    </source>
</evidence>
<dbReference type="GO" id="GO:0005524">
    <property type="term" value="F:ATP binding"/>
    <property type="evidence" value="ECO:0007669"/>
    <property type="project" value="UniProtKB-KW"/>
</dbReference>
<evidence type="ECO:0000256" key="3">
    <source>
        <dbReference type="ARBA" id="ARBA00022197"/>
    </source>
</evidence>
<dbReference type="Pfam" id="PF22597">
    <property type="entry name" value="DYN_lid"/>
    <property type="match status" value="1"/>
</dbReference>
<dbReference type="Pfam" id="PF12775">
    <property type="entry name" value="AAA_7"/>
    <property type="match status" value="1"/>
</dbReference>
<dbReference type="Pfam" id="PF12774">
    <property type="entry name" value="AAA_6"/>
    <property type="match status" value="1"/>
</dbReference>
<dbReference type="GO" id="GO:0000235">
    <property type="term" value="C:astral microtubule"/>
    <property type="evidence" value="ECO:0007669"/>
    <property type="project" value="UniProtKB-ARBA"/>
</dbReference>
<dbReference type="GO" id="GO:0030473">
    <property type="term" value="P:nuclear migration along microtubule"/>
    <property type="evidence" value="ECO:0007669"/>
    <property type="project" value="UniProtKB-ARBA"/>
</dbReference>
<keyword evidence="7" id="KW-0547">Nucleotide-binding</keyword>
<evidence type="ECO:0000256" key="2">
    <source>
        <dbReference type="ARBA" id="ARBA00008887"/>
    </source>
</evidence>
<dbReference type="Gene3D" id="1.20.920.30">
    <property type="match status" value="1"/>
</dbReference>
<dbReference type="OrthoDB" id="447173at2759"/>
<dbReference type="GO" id="GO:0051959">
    <property type="term" value="F:dynein light intermediate chain binding"/>
    <property type="evidence" value="ECO:0007669"/>
    <property type="project" value="InterPro"/>
</dbReference>
<evidence type="ECO:0000256" key="4">
    <source>
        <dbReference type="ARBA" id="ARBA00022490"/>
    </source>
</evidence>
<dbReference type="GO" id="GO:0008569">
    <property type="term" value="F:minus-end-directed microtubule motor activity"/>
    <property type="evidence" value="ECO:0007669"/>
    <property type="project" value="InterPro"/>
</dbReference>
<dbReference type="InterPro" id="IPR042222">
    <property type="entry name" value="Dynein_2_N"/>
</dbReference>
<dbReference type="InterPro" id="IPR013602">
    <property type="entry name" value="Dynein_heavy_linker"/>
</dbReference>
<dbReference type="InterPro" id="IPR024317">
    <property type="entry name" value="Dynein_heavy_chain_D4_dom"/>
</dbReference>
<feature type="domain" description="AAA+ ATPase" evidence="15">
    <location>
        <begin position="2431"/>
        <end position="2586"/>
    </location>
</feature>
<dbReference type="Gene3D" id="1.20.140.100">
    <property type="entry name" value="Dynein heavy chain, N-terminal domain 2"/>
    <property type="match status" value="1"/>
</dbReference>
<dbReference type="InterPro" id="IPR013594">
    <property type="entry name" value="Dynein_heavy_tail"/>
</dbReference>
<feature type="coiled-coil region" evidence="14">
    <location>
        <begin position="3103"/>
        <end position="3130"/>
    </location>
</feature>
<comment type="similarity">
    <text evidence="2">Belongs to the dynein heavy chain family.</text>
</comment>
<dbReference type="Pfam" id="PF12781">
    <property type="entry name" value="AAA_9"/>
    <property type="match status" value="1"/>
</dbReference>
<evidence type="ECO:0000313" key="17">
    <source>
        <dbReference type="Proteomes" id="UP000307173"/>
    </source>
</evidence>
<evidence type="ECO:0000259" key="15">
    <source>
        <dbReference type="SMART" id="SM00382"/>
    </source>
</evidence>
<keyword evidence="17" id="KW-1185">Reference proteome</keyword>
<feature type="coiled-coil region" evidence="14">
    <location>
        <begin position="3590"/>
        <end position="3624"/>
    </location>
</feature>
<evidence type="ECO:0000256" key="8">
    <source>
        <dbReference type="ARBA" id="ARBA00022840"/>
    </source>
</evidence>